<sequence length="650" mass="75894">MDMRQIPMPPPPPGFGGGATHVDEWQGRMPSPFDDTFANPDDRYAAPYDDHVQNRSKTSKDKNKNFGKERIEPSLKGYILVKAEPSLGQKATWARVYKRDLPIDDKNLATEIKAHQRKTGKKASTIFRELSLNQQGIVNRMVAQHILKDKNSNAEWVLADVQRFGVTRLGRLIETKKMQVTLQRQLRGDNRKPGAVNASNARNYHEFGEIIDLAEPLSGKKDKDGAFKKSKKQQDWFDDTVQPVDVIYEPAGAQWAQQEPVYDVHANQHHHQQQHQPQQHQPIYDDPLPPPMAPFHGDPMSFPPQHDAQMPLPPLPQQYQPPYPAAHQNPFTPNLDIMPPAQYEHPPWDDQAPIRPRVHTPAADRKRSASARRLRKLETSVDYLTRKVEDWNVSSGDSSEGHRDRDSIFSDPHTGGTKTPMSSLHSEDMFPRGDYDHRKREKDRNAERREKKYRDEARERRYRDERIEAQGRDTHRHRRDSRYESESPLREVRYIKERERDREAQYSPIRSPIRDREPQYSSVREREHERERERERERRLSDTRPRFDPSYDRGAPGLHRAQTYHDDDYPHPRSAVEPRPQRQLTDYPSEHYHHADYDDQLRGSRQRRDSEARGGGDRGFGGGLEYASRRDEGRHARRQSVVEPMGKYYD</sequence>
<reference evidence="2" key="1">
    <citation type="submission" date="2023-06" db="EMBL/GenBank/DDBJ databases">
        <title>Black Yeasts Isolated from many extreme environments.</title>
        <authorList>
            <person name="Coleine C."/>
            <person name="Stajich J.E."/>
            <person name="Selbmann L."/>
        </authorList>
    </citation>
    <scope>NUCLEOTIDE SEQUENCE</scope>
    <source>
        <strain evidence="2">CCFEE 5200</strain>
    </source>
</reference>
<protein>
    <submittedName>
        <fullName evidence="2">Uncharacterized protein</fullName>
    </submittedName>
</protein>
<proteinExistence type="predicted"/>
<feature type="compositionally biased region" description="Basic and acidic residues" evidence="1">
    <location>
        <begin position="40"/>
        <end position="68"/>
    </location>
</feature>
<feature type="compositionally biased region" description="Basic and acidic residues" evidence="1">
    <location>
        <begin position="425"/>
        <end position="473"/>
    </location>
</feature>
<keyword evidence="3" id="KW-1185">Reference proteome</keyword>
<evidence type="ECO:0000256" key="1">
    <source>
        <dbReference type="SAM" id="MobiDB-lite"/>
    </source>
</evidence>
<feature type="compositionally biased region" description="Basic and acidic residues" evidence="1">
    <location>
        <begin position="563"/>
        <end position="580"/>
    </location>
</feature>
<gene>
    <name evidence="2" type="ORF">LTR91_010712</name>
</gene>
<feature type="compositionally biased region" description="Basic and acidic residues" evidence="1">
    <location>
        <begin position="588"/>
        <end position="616"/>
    </location>
</feature>
<feature type="compositionally biased region" description="Basic and acidic residues" evidence="1">
    <location>
        <begin position="512"/>
        <end position="551"/>
    </location>
</feature>
<comment type="caution">
    <text evidence="2">The sequence shown here is derived from an EMBL/GenBank/DDBJ whole genome shotgun (WGS) entry which is preliminary data.</text>
</comment>
<feature type="compositionally biased region" description="Basic and acidic residues" evidence="1">
    <location>
        <begin position="481"/>
        <end position="504"/>
    </location>
</feature>
<feature type="region of interest" description="Disordered" evidence="1">
    <location>
        <begin position="342"/>
        <end position="373"/>
    </location>
</feature>
<feature type="region of interest" description="Disordered" evidence="1">
    <location>
        <begin position="1"/>
        <end position="68"/>
    </location>
</feature>
<feature type="region of interest" description="Disordered" evidence="1">
    <location>
        <begin position="392"/>
        <end position="650"/>
    </location>
</feature>
<feature type="compositionally biased region" description="Basic and acidic residues" evidence="1">
    <location>
        <begin position="399"/>
        <end position="408"/>
    </location>
</feature>
<dbReference type="EMBL" id="JAUJLE010000094">
    <property type="protein sequence ID" value="KAK0984989.1"/>
    <property type="molecule type" value="Genomic_DNA"/>
</dbReference>
<name>A0AAN6KIV3_9PEZI</name>
<evidence type="ECO:0000313" key="2">
    <source>
        <dbReference type="EMBL" id="KAK0984989.1"/>
    </source>
</evidence>
<evidence type="ECO:0000313" key="3">
    <source>
        <dbReference type="Proteomes" id="UP001175353"/>
    </source>
</evidence>
<dbReference type="AlphaFoldDB" id="A0AAN6KIV3"/>
<dbReference type="Proteomes" id="UP001175353">
    <property type="component" value="Unassembled WGS sequence"/>
</dbReference>
<feature type="region of interest" description="Disordered" evidence="1">
    <location>
        <begin position="266"/>
        <end position="311"/>
    </location>
</feature>
<accession>A0AAN6KIV3</accession>
<organism evidence="2 3">
    <name type="scientific">Friedmanniomyces endolithicus</name>
    <dbReference type="NCBI Taxonomy" id="329885"/>
    <lineage>
        <taxon>Eukaryota</taxon>
        <taxon>Fungi</taxon>
        <taxon>Dikarya</taxon>
        <taxon>Ascomycota</taxon>
        <taxon>Pezizomycotina</taxon>
        <taxon>Dothideomycetes</taxon>
        <taxon>Dothideomycetidae</taxon>
        <taxon>Mycosphaerellales</taxon>
        <taxon>Teratosphaeriaceae</taxon>
        <taxon>Friedmanniomyces</taxon>
    </lineage>
</organism>